<feature type="compositionally biased region" description="Basic and acidic residues" evidence="4">
    <location>
        <begin position="193"/>
        <end position="206"/>
    </location>
</feature>
<dbReference type="PANTHER" id="PTHR24198">
    <property type="entry name" value="ANKYRIN REPEAT AND PROTEIN KINASE DOMAIN-CONTAINING PROTEIN"/>
    <property type="match status" value="1"/>
</dbReference>
<feature type="region of interest" description="Disordered" evidence="4">
    <location>
        <begin position="164"/>
        <end position="217"/>
    </location>
</feature>
<dbReference type="PROSITE" id="PS50297">
    <property type="entry name" value="ANK_REP_REGION"/>
    <property type="match status" value="1"/>
</dbReference>
<comment type="caution">
    <text evidence="5">The sequence shown here is derived from an EMBL/GenBank/DDBJ whole genome shotgun (WGS) entry which is preliminary data.</text>
</comment>
<dbReference type="Pfam" id="PF12796">
    <property type="entry name" value="Ank_2"/>
    <property type="match status" value="1"/>
</dbReference>
<evidence type="ECO:0000256" key="1">
    <source>
        <dbReference type="ARBA" id="ARBA00022737"/>
    </source>
</evidence>
<dbReference type="PROSITE" id="PS50088">
    <property type="entry name" value="ANK_REPEAT"/>
    <property type="match status" value="1"/>
</dbReference>
<accession>A0A439DIW5</accession>
<evidence type="ECO:0000313" key="5">
    <source>
        <dbReference type="EMBL" id="RWA14321.1"/>
    </source>
</evidence>
<evidence type="ECO:0000256" key="4">
    <source>
        <dbReference type="SAM" id="MobiDB-lite"/>
    </source>
</evidence>
<evidence type="ECO:0000256" key="3">
    <source>
        <dbReference type="PROSITE-ProRule" id="PRU00023"/>
    </source>
</evidence>
<evidence type="ECO:0000313" key="6">
    <source>
        <dbReference type="Proteomes" id="UP000286045"/>
    </source>
</evidence>
<gene>
    <name evidence="5" type="ORF">EKO27_g831</name>
</gene>
<dbReference type="InterPro" id="IPR036770">
    <property type="entry name" value="Ankyrin_rpt-contain_sf"/>
</dbReference>
<feature type="repeat" description="ANK" evidence="3">
    <location>
        <begin position="47"/>
        <end position="79"/>
    </location>
</feature>
<dbReference type="PANTHER" id="PTHR24198:SF165">
    <property type="entry name" value="ANKYRIN REPEAT-CONTAINING PROTEIN-RELATED"/>
    <property type="match status" value="1"/>
</dbReference>
<dbReference type="Gene3D" id="1.25.40.20">
    <property type="entry name" value="Ankyrin repeat-containing domain"/>
    <property type="match status" value="1"/>
</dbReference>
<reference evidence="5 6" key="1">
    <citation type="submission" date="2018-12" db="EMBL/GenBank/DDBJ databases">
        <title>Draft genome sequence of Xylaria grammica IHI A82.</title>
        <authorList>
            <person name="Buettner E."/>
            <person name="Kellner H."/>
        </authorList>
    </citation>
    <scope>NUCLEOTIDE SEQUENCE [LARGE SCALE GENOMIC DNA]</scope>
    <source>
        <strain evidence="5 6">IHI A82</strain>
    </source>
</reference>
<dbReference type="STRING" id="363999.A0A439DIW5"/>
<protein>
    <submittedName>
        <fullName evidence="5">Uncharacterized protein</fullName>
    </submittedName>
</protein>
<dbReference type="SUPFAM" id="SSF48403">
    <property type="entry name" value="Ankyrin repeat"/>
    <property type="match status" value="1"/>
</dbReference>
<dbReference type="SMART" id="SM00248">
    <property type="entry name" value="ANK"/>
    <property type="match status" value="2"/>
</dbReference>
<dbReference type="InterPro" id="IPR002110">
    <property type="entry name" value="Ankyrin_rpt"/>
</dbReference>
<name>A0A439DIW5_9PEZI</name>
<proteinExistence type="predicted"/>
<sequence length="238" mass="26780">MAASQGSNAIVEILLKYGEDVDTKCPGTVYVENRTDPAAPVNIQVEEGLTALHLAALLGNDGLVKLLLKKGADVKVKSGNQMTPLDVARAMGNESTILLLQPGTSETSPADSVRDLLFASGLNQIQGDFMQPDAVIQKLLEKHPERQAAEVRYQEDNSWRRWCEPKEDSTRSSRWEEHSSRDHSPRGRPQPQLHDDRHRHSSERQESSQSTNDNLNEPRELRNLFCYALEKLSEHFTW</sequence>
<dbReference type="AlphaFoldDB" id="A0A439DIW5"/>
<dbReference type="Proteomes" id="UP000286045">
    <property type="component" value="Unassembled WGS sequence"/>
</dbReference>
<organism evidence="5 6">
    <name type="scientific">Xylaria grammica</name>
    <dbReference type="NCBI Taxonomy" id="363999"/>
    <lineage>
        <taxon>Eukaryota</taxon>
        <taxon>Fungi</taxon>
        <taxon>Dikarya</taxon>
        <taxon>Ascomycota</taxon>
        <taxon>Pezizomycotina</taxon>
        <taxon>Sordariomycetes</taxon>
        <taxon>Xylariomycetidae</taxon>
        <taxon>Xylariales</taxon>
        <taxon>Xylariaceae</taxon>
        <taxon>Xylaria</taxon>
    </lineage>
</organism>
<evidence type="ECO:0000256" key="2">
    <source>
        <dbReference type="ARBA" id="ARBA00023043"/>
    </source>
</evidence>
<keyword evidence="2 3" id="KW-0040">ANK repeat</keyword>
<keyword evidence="1" id="KW-0677">Repeat</keyword>
<feature type="compositionally biased region" description="Basic and acidic residues" evidence="4">
    <location>
        <begin position="164"/>
        <end position="185"/>
    </location>
</feature>
<dbReference type="EMBL" id="RYZI01000010">
    <property type="protein sequence ID" value="RWA14321.1"/>
    <property type="molecule type" value="Genomic_DNA"/>
</dbReference>
<keyword evidence="6" id="KW-1185">Reference proteome</keyword>